<feature type="domain" description="Methyltransferase" evidence="1">
    <location>
        <begin position="152"/>
        <end position="254"/>
    </location>
</feature>
<dbReference type="InterPro" id="IPR029063">
    <property type="entry name" value="SAM-dependent_MTases_sf"/>
</dbReference>
<dbReference type="InterPro" id="IPR041698">
    <property type="entry name" value="Methyltransf_25"/>
</dbReference>
<sequence length="363" mass="40792">MNMIERDRAARRRAIRNGHGVMDVLTNLSEATEYSMPRLQAIIAAWVMSAPMEPRGKVARGDGHVDESEYRKQSIYSLLYSLYRSLGSVENEHGERYQFTFNTWGYAWPEAWGPPPAHQHDPQRFGRNAYSGLFHFDAVQQLARERGGRLHVVELGCGTGAGADHVCTSVLPKCTYEAIDMQLAGVSTCRAQFAPKHRGRLVATHADATRAPIDDEVADVVAVCETHVTDQGEVMTEEDRKFFRSARRILKRGGFLAWGNSIPEQAWASSFEFLASIGMEVVAVDDVTDEAVLARDLDDPRIQAYVAHALARFPAFRIPVYGPQRRVEAELAMRNLCRAPGTRLYDDLATRRDPYRVILARRT</sequence>
<dbReference type="Pfam" id="PF13649">
    <property type="entry name" value="Methyltransf_25"/>
    <property type="match status" value="1"/>
</dbReference>
<proteinExistence type="predicted"/>
<dbReference type="Proteomes" id="UP000034883">
    <property type="component" value="Chromosome"/>
</dbReference>
<keyword evidence="3" id="KW-1185">Reference proteome</keyword>
<reference evidence="2 3" key="1">
    <citation type="submission" date="2015-03" db="EMBL/GenBank/DDBJ databases">
        <title>Genome assembly of Sandaracinus amylolyticus DSM 53668.</title>
        <authorList>
            <person name="Sharma G."/>
            <person name="Subramanian S."/>
        </authorList>
    </citation>
    <scope>NUCLEOTIDE SEQUENCE [LARGE SCALE GENOMIC DNA]</scope>
    <source>
        <strain evidence="2 3">DSM 53668</strain>
    </source>
</reference>
<accession>A0A0F6W9V6</accession>
<evidence type="ECO:0000313" key="3">
    <source>
        <dbReference type="Proteomes" id="UP000034883"/>
    </source>
</evidence>
<dbReference type="Gene3D" id="3.40.50.150">
    <property type="entry name" value="Vaccinia Virus protein VP39"/>
    <property type="match status" value="1"/>
</dbReference>
<dbReference type="STRING" id="927083.DB32_008247"/>
<dbReference type="SUPFAM" id="SSF53335">
    <property type="entry name" value="S-adenosyl-L-methionine-dependent methyltransferases"/>
    <property type="match status" value="1"/>
</dbReference>
<evidence type="ECO:0000313" key="2">
    <source>
        <dbReference type="EMBL" id="AKF11098.1"/>
    </source>
</evidence>
<dbReference type="KEGG" id="samy:DB32_008247"/>
<gene>
    <name evidence="2" type="ORF">DB32_008247</name>
</gene>
<evidence type="ECO:0000259" key="1">
    <source>
        <dbReference type="Pfam" id="PF13649"/>
    </source>
</evidence>
<dbReference type="CDD" id="cd02440">
    <property type="entry name" value="AdoMet_MTases"/>
    <property type="match status" value="1"/>
</dbReference>
<dbReference type="AlphaFoldDB" id="A0A0F6W9V6"/>
<protein>
    <recommendedName>
        <fullName evidence="1">Methyltransferase domain-containing protein</fullName>
    </recommendedName>
</protein>
<organism evidence="2 3">
    <name type="scientific">Sandaracinus amylolyticus</name>
    <dbReference type="NCBI Taxonomy" id="927083"/>
    <lineage>
        <taxon>Bacteria</taxon>
        <taxon>Pseudomonadati</taxon>
        <taxon>Myxococcota</taxon>
        <taxon>Polyangia</taxon>
        <taxon>Polyangiales</taxon>
        <taxon>Sandaracinaceae</taxon>
        <taxon>Sandaracinus</taxon>
    </lineage>
</organism>
<dbReference type="EMBL" id="CP011125">
    <property type="protein sequence ID" value="AKF11098.1"/>
    <property type="molecule type" value="Genomic_DNA"/>
</dbReference>
<name>A0A0F6W9V6_9BACT</name>